<organism evidence="2 3">
    <name type="scientific">Exidia glandulosa HHB12029</name>
    <dbReference type="NCBI Taxonomy" id="1314781"/>
    <lineage>
        <taxon>Eukaryota</taxon>
        <taxon>Fungi</taxon>
        <taxon>Dikarya</taxon>
        <taxon>Basidiomycota</taxon>
        <taxon>Agaricomycotina</taxon>
        <taxon>Agaricomycetes</taxon>
        <taxon>Auriculariales</taxon>
        <taxon>Exidiaceae</taxon>
        <taxon>Exidia</taxon>
    </lineage>
</organism>
<evidence type="ECO:0000256" key="1">
    <source>
        <dbReference type="SAM" id="MobiDB-lite"/>
    </source>
</evidence>
<reference evidence="2 3" key="1">
    <citation type="journal article" date="2016" name="Mol. Biol. Evol.">
        <title>Comparative Genomics of Early-Diverging Mushroom-Forming Fungi Provides Insights into the Origins of Lignocellulose Decay Capabilities.</title>
        <authorList>
            <person name="Nagy L.G."/>
            <person name="Riley R."/>
            <person name="Tritt A."/>
            <person name="Adam C."/>
            <person name="Daum C."/>
            <person name="Floudas D."/>
            <person name="Sun H."/>
            <person name="Yadav J.S."/>
            <person name="Pangilinan J."/>
            <person name="Larsson K.H."/>
            <person name="Matsuura K."/>
            <person name="Barry K."/>
            <person name="Labutti K."/>
            <person name="Kuo R."/>
            <person name="Ohm R.A."/>
            <person name="Bhattacharya S.S."/>
            <person name="Shirouzu T."/>
            <person name="Yoshinaga Y."/>
            <person name="Martin F.M."/>
            <person name="Grigoriev I.V."/>
            <person name="Hibbett D.S."/>
        </authorList>
    </citation>
    <scope>NUCLEOTIDE SEQUENCE [LARGE SCALE GENOMIC DNA]</scope>
    <source>
        <strain evidence="2 3">HHB12029</strain>
    </source>
</reference>
<dbReference type="Proteomes" id="UP000077266">
    <property type="component" value="Unassembled WGS sequence"/>
</dbReference>
<dbReference type="AlphaFoldDB" id="A0A165JZH4"/>
<dbReference type="InParanoid" id="A0A165JZH4"/>
<proteinExistence type="predicted"/>
<sequence>MSNTVNHNEVLLSRESPYPDARPTAIPPTSAEANAGRTPVATPAAAHASDACVTTSAAHSRRAPSNAHPDVRSAVRQDTNCKLPPTAARCDTSVLFVSLRNGRSAASTVHHLRPTGTARACDPATTLNTALSI</sequence>
<protein>
    <submittedName>
        <fullName evidence="2">Uncharacterized protein</fullName>
    </submittedName>
</protein>
<accession>A0A165JZH4</accession>
<dbReference type="EMBL" id="KV425955">
    <property type="protein sequence ID" value="KZV95565.1"/>
    <property type="molecule type" value="Genomic_DNA"/>
</dbReference>
<evidence type="ECO:0000313" key="3">
    <source>
        <dbReference type="Proteomes" id="UP000077266"/>
    </source>
</evidence>
<keyword evidence="3" id="KW-1185">Reference proteome</keyword>
<evidence type="ECO:0000313" key="2">
    <source>
        <dbReference type="EMBL" id="KZV95565.1"/>
    </source>
</evidence>
<gene>
    <name evidence="2" type="ORF">EXIGLDRAFT_470606</name>
</gene>
<feature type="region of interest" description="Disordered" evidence="1">
    <location>
        <begin position="1"/>
        <end position="76"/>
    </location>
</feature>
<name>A0A165JZH4_EXIGL</name>